<evidence type="ECO:0000256" key="1">
    <source>
        <dbReference type="SAM" id="Phobius"/>
    </source>
</evidence>
<keyword evidence="1" id="KW-0472">Membrane</keyword>
<dbReference type="Proteomes" id="UP001649381">
    <property type="component" value="Unassembled WGS sequence"/>
</dbReference>
<feature type="transmembrane region" description="Helical" evidence="1">
    <location>
        <begin position="6"/>
        <end position="26"/>
    </location>
</feature>
<feature type="transmembrane region" description="Helical" evidence="1">
    <location>
        <begin position="31"/>
        <end position="48"/>
    </location>
</feature>
<evidence type="ECO:0000313" key="3">
    <source>
        <dbReference type="Proteomes" id="UP001649381"/>
    </source>
</evidence>
<reference evidence="2 3" key="1">
    <citation type="submission" date="2022-01" db="EMBL/GenBank/DDBJ databases">
        <title>Alkalihalobacillus sp. EGI L200015, a novel bacterium isolated from a salt lake sediment.</title>
        <authorList>
            <person name="Gao L."/>
            <person name="Fang B.-Z."/>
            <person name="Li W.-J."/>
        </authorList>
    </citation>
    <scope>NUCLEOTIDE SEQUENCE [LARGE SCALE GENOMIC DNA]</scope>
    <source>
        <strain evidence="2 3">KCTC 12718</strain>
    </source>
</reference>
<keyword evidence="3" id="KW-1185">Reference proteome</keyword>
<evidence type="ECO:0000313" key="2">
    <source>
        <dbReference type="EMBL" id="MCF6139165.1"/>
    </source>
</evidence>
<protein>
    <submittedName>
        <fullName evidence="2">Uncharacterized protein</fullName>
    </submittedName>
</protein>
<keyword evidence="1" id="KW-0812">Transmembrane</keyword>
<sequence length="88" mass="10095">MGINWAGIIFWCCTLSSFILFVFSALTRDSLFMLISGIILIPPALYFIGSPTLWWIALLPIIHFGLATIYRRNNVHHDSKIEIKNKKD</sequence>
<dbReference type="RefSeq" id="WP_236337936.1">
    <property type="nucleotide sequence ID" value="NZ_JAKIJS010000002.1"/>
</dbReference>
<dbReference type="EMBL" id="JAKIJS010000002">
    <property type="protein sequence ID" value="MCF6139165.1"/>
    <property type="molecule type" value="Genomic_DNA"/>
</dbReference>
<accession>A0ABS9H668</accession>
<organism evidence="2 3">
    <name type="scientific">Pseudalkalibacillus berkeleyi</name>
    <dbReference type="NCBI Taxonomy" id="1069813"/>
    <lineage>
        <taxon>Bacteria</taxon>
        <taxon>Bacillati</taxon>
        <taxon>Bacillota</taxon>
        <taxon>Bacilli</taxon>
        <taxon>Bacillales</taxon>
        <taxon>Fictibacillaceae</taxon>
        <taxon>Pseudalkalibacillus</taxon>
    </lineage>
</organism>
<feature type="transmembrane region" description="Helical" evidence="1">
    <location>
        <begin position="54"/>
        <end position="70"/>
    </location>
</feature>
<gene>
    <name evidence="2" type="ORF">L2716_15620</name>
</gene>
<comment type="caution">
    <text evidence="2">The sequence shown here is derived from an EMBL/GenBank/DDBJ whole genome shotgun (WGS) entry which is preliminary data.</text>
</comment>
<keyword evidence="1" id="KW-1133">Transmembrane helix</keyword>
<name>A0ABS9H668_9BACL</name>
<proteinExistence type="predicted"/>